<evidence type="ECO:0000256" key="8">
    <source>
        <dbReference type="SAM" id="Phobius"/>
    </source>
</evidence>
<feature type="transmembrane region" description="Helical" evidence="8">
    <location>
        <begin position="307"/>
        <end position="327"/>
    </location>
</feature>
<evidence type="ECO:0000313" key="10">
    <source>
        <dbReference type="Proteomes" id="UP000306420"/>
    </source>
</evidence>
<keyword evidence="6 8" id="KW-0472">Membrane</keyword>
<feature type="transmembrane region" description="Helical" evidence="8">
    <location>
        <begin position="42"/>
        <end position="61"/>
    </location>
</feature>
<feature type="transmembrane region" description="Helical" evidence="8">
    <location>
        <begin position="153"/>
        <end position="172"/>
    </location>
</feature>
<dbReference type="CDD" id="cd06853">
    <property type="entry name" value="GT_WecA_like"/>
    <property type="match status" value="1"/>
</dbReference>
<keyword evidence="7" id="KW-0479">Metal-binding</keyword>
<dbReference type="PANTHER" id="PTHR22926:SF3">
    <property type="entry name" value="UNDECAPRENYL-PHOSPHATE ALPHA-N-ACETYLGLUCOSAMINYL 1-PHOSPHATE TRANSFERASE"/>
    <property type="match status" value="1"/>
</dbReference>
<feature type="binding site" evidence="7">
    <location>
        <position position="208"/>
    </location>
    <ligand>
        <name>Mg(2+)</name>
        <dbReference type="ChEBI" id="CHEBI:18420"/>
    </ligand>
</feature>
<dbReference type="EMBL" id="VBSP01000012">
    <property type="protein sequence ID" value="TLQ41662.1"/>
    <property type="molecule type" value="Genomic_DNA"/>
</dbReference>
<dbReference type="InterPro" id="IPR000715">
    <property type="entry name" value="Glycosyl_transferase_4"/>
</dbReference>
<evidence type="ECO:0000256" key="7">
    <source>
        <dbReference type="PIRSR" id="PIRSR600715-1"/>
    </source>
</evidence>
<feature type="transmembrane region" description="Helical" evidence="8">
    <location>
        <begin position="204"/>
        <end position="224"/>
    </location>
</feature>
<sequence length="333" mass="37548">MLAVITVGGWNILLTFIASFCFTFILQMLLPNKDGKPPNYGGIAVFASFWLGFFTMFPVLLFNSPQWNIFLASAIVLLTGIIDDYFELKPWQKTLGILIAANVIYFYTDVAFSSVLIAEVPAWLFDSLAYVLTIAWIYFVTNAMNLLDGLDGLVSSVATTSLVTLTVMIYISSLSIRLTLIMMLVLLAASILGFLPFNWFPAKIYLGDTGALFIGFMFATLTVYNLKNISIFSLIVPILFYAVPLFDTSYAIVRRFLNGQSMVERDEDHLHHRLLRQGFTVPQIVILMIGITLVFSVFAIFSQIYHQFRWVFIFLSGGLIVLLTVFMSRLDNK</sequence>
<gene>
    <name evidence="9" type="ORF">FEZ33_04760</name>
</gene>
<dbReference type="Proteomes" id="UP000306420">
    <property type="component" value="Unassembled WGS sequence"/>
</dbReference>
<feature type="transmembrane region" description="Helical" evidence="8">
    <location>
        <begin position="12"/>
        <end position="30"/>
    </location>
</feature>
<dbReference type="OrthoDB" id="9783652at2"/>
<comment type="subcellular location">
    <subcellularLocation>
        <location evidence="1">Cell membrane</location>
        <topology evidence="1">Multi-pass membrane protein</topology>
    </subcellularLocation>
</comment>
<keyword evidence="3 9" id="KW-0808">Transferase</keyword>
<feature type="transmembrane region" description="Helical" evidence="8">
    <location>
        <begin position="67"/>
        <end position="86"/>
    </location>
</feature>
<feature type="transmembrane region" description="Helical" evidence="8">
    <location>
        <begin position="274"/>
        <end position="301"/>
    </location>
</feature>
<comment type="caution">
    <text evidence="9">The sequence shown here is derived from an EMBL/GenBank/DDBJ whole genome shotgun (WGS) entry which is preliminary data.</text>
</comment>
<evidence type="ECO:0000313" key="9">
    <source>
        <dbReference type="EMBL" id="TLQ41662.1"/>
    </source>
</evidence>
<dbReference type="GO" id="GO:0046872">
    <property type="term" value="F:metal ion binding"/>
    <property type="evidence" value="ECO:0007669"/>
    <property type="project" value="UniProtKB-KW"/>
</dbReference>
<dbReference type="GO" id="GO:0009103">
    <property type="term" value="P:lipopolysaccharide biosynthetic process"/>
    <property type="evidence" value="ECO:0007669"/>
    <property type="project" value="TreeGrafter"/>
</dbReference>
<keyword evidence="4 8" id="KW-0812">Transmembrane</keyword>
<evidence type="ECO:0000256" key="6">
    <source>
        <dbReference type="ARBA" id="ARBA00023136"/>
    </source>
</evidence>
<evidence type="ECO:0000256" key="1">
    <source>
        <dbReference type="ARBA" id="ARBA00004651"/>
    </source>
</evidence>
<dbReference type="GO" id="GO:0016780">
    <property type="term" value="F:phosphotransferase activity, for other substituted phosphate groups"/>
    <property type="evidence" value="ECO:0007669"/>
    <property type="project" value="InterPro"/>
</dbReference>
<keyword evidence="2" id="KW-1003">Cell membrane</keyword>
<dbReference type="GO" id="GO:0005886">
    <property type="term" value="C:plasma membrane"/>
    <property type="evidence" value="ECO:0007669"/>
    <property type="project" value="UniProtKB-SubCell"/>
</dbReference>
<accession>A0A5R9E009</accession>
<keyword evidence="5 8" id="KW-1133">Transmembrane helix</keyword>
<dbReference type="GO" id="GO:0044038">
    <property type="term" value="P:cell wall macromolecule biosynthetic process"/>
    <property type="evidence" value="ECO:0007669"/>
    <property type="project" value="TreeGrafter"/>
</dbReference>
<feature type="transmembrane region" description="Helical" evidence="8">
    <location>
        <begin position="230"/>
        <end position="253"/>
    </location>
</feature>
<comment type="cofactor">
    <cofactor evidence="7">
        <name>Mg(2+)</name>
        <dbReference type="ChEBI" id="CHEBI:18420"/>
    </cofactor>
</comment>
<dbReference type="GO" id="GO:0071555">
    <property type="term" value="P:cell wall organization"/>
    <property type="evidence" value="ECO:0007669"/>
    <property type="project" value="TreeGrafter"/>
</dbReference>
<feature type="transmembrane region" description="Helical" evidence="8">
    <location>
        <begin position="95"/>
        <end position="117"/>
    </location>
</feature>
<reference evidence="9 10" key="1">
    <citation type="submission" date="2019-05" db="EMBL/GenBank/DDBJ databases">
        <title>The metagenome of a microbial culture collection derived from dairy environment covers the genomic content of the human microbiome.</title>
        <authorList>
            <person name="Roder T."/>
            <person name="Wuthrich D."/>
            <person name="Sattari Z."/>
            <person name="Von Ah U."/>
            <person name="Bar C."/>
            <person name="Ronchi F."/>
            <person name="Macpherson A.J."/>
            <person name="Ganal-Vonarburg S.C."/>
            <person name="Bruggmann R."/>
            <person name="Vergeres G."/>
        </authorList>
    </citation>
    <scope>NUCLEOTIDE SEQUENCE [LARGE SCALE GENOMIC DNA]</scope>
    <source>
        <strain evidence="9 10">FAM 24227</strain>
    </source>
</reference>
<evidence type="ECO:0000256" key="3">
    <source>
        <dbReference type="ARBA" id="ARBA00022679"/>
    </source>
</evidence>
<dbReference type="PANTHER" id="PTHR22926">
    <property type="entry name" value="PHOSPHO-N-ACETYLMURAMOYL-PENTAPEPTIDE-TRANSFERASE"/>
    <property type="match status" value="1"/>
</dbReference>
<dbReference type="Pfam" id="PF00953">
    <property type="entry name" value="Glycos_transf_4"/>
    <property type="match status" value="1"/>
</dbReference>
<keyword evidence="7" id="KW-0460">Magnesium</keyword>
<dbReference type="AlphaFoldDB" id="A0A5R9E009"/>
<evidence type="ECO:0000256" key="2">
    <source>
        <dbReference type="ARBA" id="ARBA00022475"/>
    </source>
</evidence>
<organism evidence="9 10">
    <name type="scientific">Ruoffia tabacinasalis</name>
    <dbReference type="NCBI Taxonomy" id="87458"/>
    <lineage>
        <taxon>Bacteria</taxon>
        <taxon>Bacillati</taxon>
        <taxon>Bacillota</taxon>
        <taxon>Bacilli</taxon>
        <taxon>Lactobacillales</taxon>
        <taxon>Aerococcaceae</taxon>
        <taxon>Ruoffia</taxon>
    </lineage>
</organism>
<protein>
    <submittedName>
        <fullName evidence="9">Undecaprenyl/decaprenyl-phosphate alpha-N-acetylglucosaminyl 1-phosphate transferase</fullName>
    </submittedName>
</protein>
<feature type="transmembrane region" description="Helical" evidence="8">
    <location>
        <begin position="123"/>
        <end position="141"/>
    </location>
</feature>
<evidence type="ECO:0000256" key="5">
    <source>
        <dbReference type="ARBA" id="ARBA00022989"/>
    </source>
</evidence>
<feature type="transmembrane region" description="Helical" evidence="8">
    <location>
        <begin position="178"/>
        <end position="197"/>
    </location>
</feature>
<name>A0A5R9E009_9LACT</name>
<feature type="binding site" evidence="7">
    <location>
        <position position="145"/>
    </location>
    <ligand>
        <name>Mg(2+)</name>
        <dbReference type="ChEBI" id="CHEBI:18420"/>
    </ligand>
</feature>
<evidence type="ECO:0000256" key="4">
    <source>
        <dbReference type="ARBA" id="ARBA00022692"/>
    </source>
</evidence>
<proteinExistence type="predicted"/>